<comment type="caution">
    <text evidence="1">The sequence shown here is derived from an EMBL/GenBank/DDBJ whole genome shotgun (WGS) entry which is preliminary data.</text>
</comment>
<organism evidence="1 2">
    <name type="scientific">Nitzschia inconspicua</name>
    <dbReference type="NCBI Taxonomy" id="303405"/>
    <lineage>
        <taxon>Eukaryota</taxon>
        <taxon>Sar</taxon>
        <taxon>Stramenopiles</taxon>
        <taxon>Ochrophyta</taxon>
        <taxon>Bacillariophyta</taxon>
        <taxon>Bacillariophyceae</taxon>
        <taxon>Bacillariophycidae</taxon>
        <taxon>Bacillariales</taxon>
        <taxon>Bacillariaceae</taxon>
        <taxon>Nitzschia</taxon>
    </lineage>
</organism>
<protein>
    <submittedName>
        <fullName evidence="1">Uncharacterized protein</fullName>
    </submittedName>
</protein>
<sequence>MNDARRIFTSLYGSDKGFEAQFSPGTDLETMNATEFMQRLQVSEPFHVTEHLQEPSAYNRRLIDTFNRMEEQCLINTVDNGEFELCAKEVRKCLEMEDDISPNRPPALVLERCRRGGKTFMLCAVAKILAESLGKKHPPVYVVKISLNTKTPYRGSETADSAIYSRIAYFIANQTQDFHEFRKMYSNFDSVRAWLLNTDVRVILLIDELNVIPSRATNYDEMSFRLDCLVGKRGGALLYSTHHRINDDLLRGRRLESDSKLSLRTHKWMTIPLIESEKSLILKPSFTFGFWSAVLRGRIPALICLASFDTKWYAPDEENSIFTERQNAMGAVLTGDPSGLQAGRDHFRSYCYRGDDNDLLWPPFLIAQSPVLGKEASHLRNTLESPDTNAAKAFEALVALSVLVRLLSRSENSHKFVPRHRLVSDTNSFEATEIIHVHERNQDIPSLVRAVKEAFPRTTRGRVLQVVAIPLYEYFPKYDFFLLHRGRLRGWSIEVGYQCKMGQQYLDRAHRAESRRVAKSLWVEGKGPETRINKARTHGWTLMTRDALAAFLGKSLFHALPP</sequence>
<dbReference type="OrthoDB" id="52424at2759"/>
<dbReference type="EMBL" id="JAGRRH010000017">
    <property type="protein sequence ID" value="KAG7351769.1"/>
    <property type="molecule type" value="Genomic_DNA"/>
</dbReference>
<reference evidence="1" key="2">
    <citation type="submission" date="2021-04" db="EMBL/GenBank/DDBJ databases">
        <authorList>
            <person name="Podell S."/>
        </authorList>
    </citation>
    <scope>NUCLEOTIDE SEQUENCE</scope>
    <source>
        <strain evidence="1">Hildebrandi</strain>
    </source>
</reference>
<reference evidence="1" key="1">
    <citation type="journal article" date="2021" name="Sci. Rep.">
        <title>Diploid genomic architecture of Nitzschia inconspicua, an elite biomass production diatom.</title>
        <authorList>
            <person name="Oliver A."/>
            <person name="Podell S."/>
            <person name="Pinowska A."/>
            <person name="Traller J.C."/>
            <person name="Smith S.R."/>
            <person name="McClure R."/>
            <person name="Beliaev A."/>
            <person name="Bohutskyi P."/>
            <person name="Hill E.A."/>
            <person name="Rabines A."/>
            <person name="Zheng H."/>
            <person name="Allen L.Z."/>
            <person name="Kuo A."/>
            <person name="Grigoriev I.V."/>
            <person name="Allen A.E."/>
            <person name="Hazlebeck D."/>
            <person name="Allen E.E."/>
        </authorList>
    </citation>
    <scope>NUCLEOTIDE SEQUENCE</scope>
    <source>
        <strain evidence="1">Hildebrandi</strain>
    </source>
</reference>
<name>A0A9K3KXD5_9STRA</name>
<accession>A0A9K3KXD5</accession>
<evidence type="ECO:0000313" key="1">
    <source>
        <dbReference type="EMBL" id="KAG7351769.1"/>
    </source>
</evidence>
<proteinExistence type="predicted"/>
<evidence type="ECO:0000313" key="2">
    <source>
        <dbReference type="Proteomes" id="UP000693970"/>
    </source>
</evidence>
<dbReference type="AlphaFoldDB" id="A0A9K3KXD5"/>
<keyword evidence="2" id="KW-1185">Reference proteome</keyword>
<dbReference type="Proteomes" id="UP000693970">
    <property type="component" value="Unassembled WGS sequence"/>
</dbReference>
<gene>
    <name evidence="1" type="ORF">IV203_007817</name>
</gene>